<sequence length="163" mass="18648">MPKLTKRCTKCKQVKSISEFHKRTSAKDGLCPGCKSCGKEQCRGYLLKNRIKLNKQQNARYHKRYQSDAEYRKARRLRGRASRFGMSVDDYVEMYDSLIKKQNGCCAICGRHQAGLGKAFDVDHCHKTMKIRGLLCNACNTALGSMGDEPVRLRRAADYIEEF</sequence>
<evidence type="ECO:0000313" key="1">
    <source>
        <dbReference type="EMBL" id="KKL86958.1"/>
    </source>
</evidence>
<protein>
    <recommendedName>
        <fullName evidence="2">Recombination endonuclease VII</fullName>
    </recommendedName>
</protein>
<gene>
    <name evidence="1" type="ORF">LCGC14_1939530</name>
</gene>
<accession>A0A0F9FL04</accession>
<reference evidence="1" key="1">
    <citation type="journal article" date="2015" name="Nature">
        <title>Complex archaea that bridge the gap between prokaryotes and eukaryotes.</title>
        <authorList>
            <person name="Spang A."/>
            <person name="Saw J.H."/>
            <person name="Jorgensen S.L."/>
            <person name="Zaremba-Niedzwiedzka K."/>
            <person name="Martijn J."/>
            <person name="Lind A.E."/>
            <person name="van Eijk R."/>
            <person name="Schleper C."/>
            <person name="Guy L."/>
            <person name="Ettema T.J."/>
        </authorList>
    </citation>
    <scope>NUCLEOTIDE SEQUENCE</scope>
</reference>
<dbReference type="InterPro" id="IPR038563">
    <property type="entry name" value="Endonuclease_7_sf"/>
</dbReference>
<dbReference type="AlphaFoldDB" id="A0A0F9FL04"/>
<dbReference type="Pfam" id="PF02945">
    <property type="entry name" value="Endonuclease_7"/>
    <property type="match status" value="1"/>
</dbReference>
<comment type="caution">
    <text evidence="1">The sequence shown here is derived from an EMBL/GenBank/DDBJ whole genome shotgun (WGS) entry which is preliminary data.</text>
</comment>
<dbReference type="InterPro" id="IPR004211">
    <property type="entry name" value="Endonuclease_7"/>
</dbReference>
<evidence type="ECO:0008006" key="2">
    <source>
        <dbReference type="Google" id="ProtNLM"/>
    </source>
</evidence>
<dbReference type="EMBL" id="LAZR01020966">
    <property type="protein sequence ID" value="KKL86958.1"/>
    <property type="molecule type" value="Genomic_DNA"/>
</dbReference>
<name>A0A0F9FL04_9ZZZZ</name>
<dbReference type="InterPro" id="IPR044925">
    <property type="entry name" value="His-Me_finger_sf"/>
</dbReference>
<proteinExistence type="predicted"/>
<organism evidence="1">
    <name type="scientific">marine sediment metagenome</name>
    <dbReference type="NCBI Taxonomy" id="412755"/>
    <lineage>
        <taxon>unclassified sequences</taxon>
        <taxon>metagenomes</taxon>
        <taxon>ecological metagenomes</taxon>
    </lineage>
</organism>
<dbReference type="SUPFAM" id="SSF54060">
    <property type="entry name" value="His-Me finger endonucleases"/>
    <property type="match status" value="1"/>
</dbReference>
<dbReference type="Gene3D" id="3.40.1800.10">
    <property type="entry name" value="His-Me finger endonucleases"/>
    <property type="match status" value="1"/>
</dbReference>